<evidence type="ECO:0000256" key="6">
    <source>
        <dbReference type="SAM" id="MobiDB-lite"/>
    </source>
</evidence>
<dbReference type="PROSITE" id="PS51745">
    <property type="entry name" value="PB1"/>
    <property type="match status" value="1"/>
</dbReference>
<keyword evidence="10" id="KW-1185">Reference proteome</keyword>
<organism evidence="9 10">
    <name type="scientific">Linum tenue</name>
    <dbReference type="NCBI Taxonomy" id="586396"/>
    <lineage>
        <taxon>Eukaryota</taxon>
        <taxon>Viridiplantae</taxon>
        <taxon>Streptophyta</taxon>
        <taxon>Embryophyta</taxon>
        <taxon>Tracheophyta</taxon>
        <taxon>Spermatophyta</taxon>
        <taxon>Magnoliopsida</taxon>
        <taxon>eudicotyledons</taxon>
        <taxon>Gunneridae</taxon>
        <taxon>Pentapetalae</taxon>
        <taxon>rosids</taxon>
        <taxon>fabids</taxon>
        <taxon>Malpighiales</taxon>
        <taxon>Linaceae</taxon>
        <taxon>Linum</taxon>
    </lineage>
</organism>
<dbReference type="InterPro" id="IPR053793">
    <property type="entry name" value="PB1-like"/>
</dbReference>
<dbReference type="CDD" id="cd06407">
    <property type="entry name" value="PB1_NLP"/>
    <property type="match status" value="1"/>
</dbReference>
<dbReference type="PROSITE" id="PS51519">
    <property type="entry name" value="RWP_RK"/>
    <property type="match status" value="1"/>
</dbReference>
<dbReference type="Pfam" id="PF00564">
    <property type="entry name" value="PB1"/>
    <property type="match status" value="1"/>
</dbReference>
<proteinExistence type="predicted"/>
<comment type="caution">
    <text evidence="9">The sequence shown here is derived from an EMBL/GenBank/DDBJ whole genome shotgun (WGS) entry which is preliminary data.</text>
</comment>
<evidence type="ECO:0000256" key="1">
    <source>
        <dbReference type="ARBA" id="ARBA00011726"/>
    </source>
</evidence>
<feature type="compositionally biased region" description="Polar residues" evidence="6">
    <location>
        <begin position="726"/>
        <end position="743"/>
    </location>
</feature>
<evidence type="ECO:0000313" key="10">
    <source>
        <dbReference type="Proteomes" id="UP001154282"/>
    </source>
</evidence>
<name>A0AAV0IHI0_9ROSI</name>
<dbReference type="PANTHER" id="PTHR32002:SF41">
    <property type="entry name" value="PROTEIN NLP8"/>
    <property type="match status" value="1"/>
</dbReference>
<dbReference type="Proteomes" id="UP001154282">
    <property type="component" value="Unassembled WGS sequence"/>
</dbReference>
<dbReference type="GO" id="GO:0003700">
    <property type="term" value="F:DNA-binding transcription factor activity"/>
    <property type="evidence" value="ECO:0007669"/>
    <property type="project" value="InterPro"/>
</dbReference>
<feature type="domain" description="PB1" evidence="8">
    <location>
        <begin position="777"/>
        <end position="859"/>
    </location>
</feature>
<dbReference type="AlphaFoldDB" id="A0AAV0IHI0"/>
<feature type="domain" description="RWP-RK" evidence="7">
    <location>
        <begin position="564"/>
        <end position="652"/>
    </location>
</feature>
<gene>
    <name evidence="9" type="ORF">LITE_LOCUS9387</name>
</gene>
<dbReference type="InterPro" id="IPR034891">
    <property type="entry name" value="PB1_NLP"/>
</dbReference>
<dbReference type="SMART" id="SM00666">
    <property type="entry name" value="PB1"/>
    <property type="match status" value="1"/>
</dbReference>
<evidence type="ECO:0000259" key="7">
    <source>
        <dbReference type="PROSITE" id="PS51519"/>
    </source>
</evidence>
<comment type="subunit">
    <text evidence="1">Homodimers and heterodimers.</text>
</comment>
<accession>A0AAV0IHI0</accession>
<evidence type="ECO:0000256" key="2">
    <source>
        <dbReference type="ARBA" id="ARBA00023015"/>
    </source>
</evidence>
<evidence type="ECO:0000256" key="5">
    <source>
        <dbReference type="ARBA" id="ARBA00023242"/>
    </source>
</evidence>
<reference evidence="9" key="1">
    <citation type="submission" date="2022-08" db="EMBL/GenBank/DDBJ databases">
        <authorList>
            <person name="Gutierrez-Valencia J."/>
        </authorList>
    </citation>
    <scope>NUCLEOTIDE SEQUENCE</scope>
</reference>
<dbReference type="Pfam" id="PF02042">
    <property type="entry name" value="RWP-RK"/>
    <property type="match status" value="1"/>
</dbReference>
<dbReference type="GO" id="GO:0003677">
    <property type="term" value="F:DNA binding"/>
    <property type="evidence" value="ECO:0007669"/>
    <property type="project" value="UniProtKB-KW"/>
</dbReference>
<evidence type="ECO:0000256" key="4">
    <source>
        <dbReference type="ARBA" id="ARBA00023163"/>
    </source>
</evidence>
<keyword evidence="5" id="KW-0539">Nucleus</keyword>
<evidence type="ECO:0000313" key="9">
    <source>
        <dbReference type="EMBL" id="CAI0397036.1"/>
    </source>
</evidence>
<dbReference type="Gene3D" id="3.10.20.90">
    <property type="entry name" value="Phosphatidylinositol 3-kinase Catalytic Subunit, Chain A, domain 1"/>
    <property type="match status" value="1"/>
</dbReference>
<keyword evidence="3" id="KW-0238">DNA-binding</keyword>
<feature type="region of interest" description="Disordered" evidence="6">
    <location>
        <begin position="706"/>
        <end position="770"/>
    </location>
</feature>
<dbReference type="InterPro" id="IPR000270">
    <property type="entry name" value="PB1_dom"/>
</dbReference>
<dbReference type="EMBL" id="CAMGYJ010000004">
    <property type="protein sequence ID" value="CAI0397036.1"/>
    <property type="molecule type" value="Genomic_DNA"/>
</dbReference>
<dbReference type="SUPFAM" id="SSF54277">
    <property type="entry name" value="CAD &amp; PB1 domains"/>
    <property type="match status" value="1"/>
</dbReference>
<dbReference type="InterPro" id="IPR055081">
    <property type="entry name" value="NLP1-9_GAF"/>
</dbReference>
<dbReference type="InterPro" id="IPR045012">
    <property type="entry name" value="NLP"/>
</dbReference>
<dbReference type="Pfam" id="PF22922">
    <property type="entry name" value="GAF_NLP"/>
    <property type="match status" value="2"/>
</dbReference>
<dbReference type="PANTHER" id="PTHR32002">
    <property type="entry name" value="PROTEIN NLP8"/>
    <property type="match status" value="1"/>
</dbReference>
<sequence length="877" mass="96113">MNMEYPFSSKVKARPRAQLDEISSALEDPNIKFAELMNLDAYPGWCNGSPAMDHWLVSNGLSPLQPFPLGSFDSLNLTAEQPGYLSPSVHAASNGHGISHNCADNVTCQQTDAELVYPSGSNPGNQQENFMVEASCMVSRPLGFSLDEKMLKALSFLREFSGDGILAQVWVPIRQGGQYVLSTSEQPYLLDKTLAGFREVSRTFTFSAELKPGLPLGLPGRVFVSKVPEWTSNVVYYNKEEYVRVKHAVDHEVRGSIALPILNPSGTSCCAVLELVTVKEKSDFDSEMENICHALQAVDLRSTLPPRLLPQCLSDNRRAALAEIMDVLRAVCHAHTLPLGLTWIPCHYTEDAVDEIIRVRVREGSKSRPTGKCVLCIEDTACYVNDRSMQGFVHACVEHYIEEGQGIAGKALQSNHPFFIPDVKAYDITEYPHVHHSRKYGLNAAVAIRLRSTYTGDHDYILELFLPVNTTGSQEQQLLLNSLSNTMQKVCKSLRTVSDAELAAGEGDRVGYHKETSAVSPQISISEKNSQTALSSAFLDTAGIVDCNASSSRIDRTESGSQNCRATTGPRKQLEKKKSNVEKNVSLSVLQQYFSGSLKDAAKSIGVCPTTLKRICRHHGISRWPSRKINKVNRSLKKIQTVLDSVQGVEGGFKFDPSIGGFTAGGPTLDELDTETPFHIHHPEPLAEPASVAAVKVEDDLITTTMTPSIDCSEEDSKPRRCGPQEITQLDKSSSQHPSWSDNSSSRGSESMHGGGGGCSSSSQTFEEGTRNAGGKIFTVKASYKDDTIRFKFDPSAGCFHLYEEVGKRFKLQSGTFQLKYMDDEEEWVLLTSDSDLHECCEILDYVGKESVKLVVRDVPFAAGSSGSSNCFLAGSS</sequence>
<evidence type="ECO:0000256" key="3">
    <source>
        <dbReference type="ARBA" id="ARBA00023125"/>
    </source>
</evidence>
<evidence type="ECO:0000259" key="8">
    <source>
        <dbReference type="PROSITE" id="PS51745"/>
    </source>
</evidence>
<keyword evidence="2" id="KW-0805">Transcription regulation</keyword>
<keyword evidence="4" id="KW-0804">Transcription</keyword>
<dbReference type="InterPro" id="IPR003035">
    <property type="entry name" value="RWP-RK_dom"/>
</dbReference>
<protein>
    <submittedName>
        <fullName evidence="9">Uncharacterized protein</fullName>
    </submittedName>
</protein>